<dbReference type="WBParaSite" id="Pan_g3320.t1">
    <property type="protein sequence ID" value="Pan_g3320.t1"/>
    <property type="gene ID" value="Pan_g3320"/>
</dbReference>
<sequence length="141" mass="16015">MPYPIAKLPYGLRCRLTDLTTPAERYRLQVAAGNMSICPPQTQLIQFSTHWRFTVFGKTGTVNFKSSSFKNLSLEMNGDRLCSSGKWITLIDANLQTLKHDIFNHVIVRAEKLELANCDFSNSFLNAISLLNDGNVYDIRR</sequence>
<evidence type="ECO:0000313" key="1">
    <source>
        <dbReference type="Proteomes" id="UP000492821"/>
    </source>
</evidence>
<proteinExistence type="predicted"/>
<evidence type="ECO:0000313" key="2">
    <source>
        <dbReference type="WBParaSite" id="Pan_g3320.t1"/>
    </source>
</evidence>
<dbReference type="AlphaFoldDB" id="A0A7E4VTW2"/>
<reference evidence="1" key="1">
    <citation type="journal article" date="2013" name="Genetics">
        <title>The draft genome and transcriptome of Panagrellus redivivus are shaped by the harsh demands of a free-living lifestyle.</title>
        <authorList>
            <person name="Srinivasan J."/>
            <person name="Dillman A.R."/>
            <person name="Macchietto M.G."/>
            <person name="Heikkinen L."/>
            <person name="Lakso M."/>
            <person name="Fracchia K.M."/>
            <person name="Antoshechkin I."/>
            <person name="Mortazavi A."/>
            <person name="Wong G."/>
            <person name="Sternberg P.W."/>
        </authorList>
    </citation>
    <scope>NUCLEOTIDE SEQUENCE [LARGE SCALE GENOMIC DNA]</scope>
    <source>
        <strain evidence="1">MT8872</strain>
    </source>
</reference>
<keyword evidence="1" id="KW-1185">Reference proteome</keyword>
<reference evidence="2" key="2">
    <citation type="submission" date="2020-10" db="UniProtKB">
        <authorList>
            <consortium name="WormBaseParasite"/>
        </authorList>
    </citation>
    <scope>IDENTIFICATION</scope>
</reference>
<dbReference type="Proteomes" id="UP000492821">
    <property type="component" value="Unassembled WGS sequence"/>
</dbReference>
<name>A0A7E4VTW2_PANRE</name>
<organism evidence="1 2">
    <name type="scientific">Panagrellus redivivus</name>
    <name type="common">Microworm</name>
    <dbReference type="NCBI Taxonomy" id="6233"/>
    <lineage>
        <taxon>Eukaryota</taxon>
        <taxon>Metazoa</taxon>
        <taxon>Ecdysozoa</taxon>
        <taxon>Nematoda</taxon>
        <taxon>Chromadorea</taxon>
        <taxon>Rhabditida</taxon>
        <taxon>Tylenchina</taxon>
        <taxon>Panagrolaimomorpha</taxon>
        <taxon>Panagrolaimoidea</taxon>
        <taxon>Panagrolaimidae</taxon>
        <taxon>Panagrellus</taxon>
    </lineage>
</organism>
<accession>A0A7E4VTW2</accession>
<protein>
    <submittedName>
        <fullName evidence="2">CUB domain-containing protein</fullName>
    </submittedName>
</protein>